<evidence type="ECO:0000259" key="1">
    <source>
        <dbReference type="Pfam" id="PF05729"/>
    </source>
</evidence>
<dbReference type="EMBL" id="JAIWYP010000005">
    <property type="protein sequence ID" value="KAH3825148.1"/>
    <property type="molecule type" value="Genomic_DNA"/>
</dbReference>
<keyword evidence="3" id="KW-1185">Reference proteome</keyword>
<feature type="domain" description="NACHT" evidence="1">
    <location>
        <begin position="11"/>
        <end position="72"/>
    </location>
</feature>
<reference evidence="2" key="1">
    <citation type="journal article" date="2019" name="bioRxiv">
        <title>The Genome of the Zebra Mussel, Dreissena polymorpha: A Resource for Invasive Species Research.</title>
        <authorList>
            <person name="McCartney M.A."/>
            <person name="Auch B."/>
            <person name="Kono T."/>
            <person name="Mallez S."/>
            <person name="Zhang Y."/>
            <person name="Obille A."/>
            <person name="Becker A."/>
            <person name="Abrahante J.E."/>
            <person name="Garbe J."/>
            <person name="Badalamenti J.P."/>
            <person name="Herman A."/>
            <person name="Mangelson H."/>
            <person name="Liachko I."/>
            <person name="Sullivan S."/>
            <person name="Sone E.D."/>
            <person name="Koren S."/>
            <person name="Silverstein K.A.T."/>
            <person name="Beckman K.B."/>
            <person name="Gohl D.M."/>
        </authorList>
    </citation>
    <scope>NUCLEOTIDE SEQUENCE</scope>
    <source>
        <strain evidence="2">Duluth1</strain>
        <tissue evidence="2">Whole animal</tissue>
    </source>
</reference>
<dbReference type="InterPro" id="IPR007111">
    <property type="entry name" value="NACHT_NTPase"/>
</dbReference>
<comment type="caution">
    <text evidence="2">The sequence shown here is derived from an EMBL/GenBank/DDBJ whole genome shotgun (WGS) entry which is preliminary data.</text>
</comment>
<sequence>MFYQDNELCSRVFIQGEPGMGKSTFLTKLALDWCNEMSLQNSNHNATFSDSETLKEFAFLFYISMKNVAGQREVIEMIKTQIIDVIYMADEREEAFKLVQQILKRETCIVAMD</sequence>
<dbReference type="Gene3D" id="3.40.50.300">
    <property type="entry name" value="P-loop containing nucleotide triphosphate hydrolases"/>
    <property type="match status" value="1"/>
</dbReference>
<gene>
    <name evidence="2" type="ORF">DPMN_127021</name>
</gene>
<proteinExistence type="predicted"/>
<accession>A0A9D4H0G5</accession>
<evidence type="ECO:0000313" key="3">
    <source>
        <dbReference type="Proteomes" id="UP000828390"/>
    </source>
</evidence>
<dbReference type="SUPFAM" id="SSF52540">
    <property type="entry name" value="P-loop containing nucleoside triphosphate hydrolases"/>
    <property type="match status" value="1"/>
</dbReference>
<dbReference type="AlphaFoldDB" id="A0A9D4H0G5"/>
<dbReference type="InterPro" id="IPR027417">
    <property type="entry name" value="P-loop_NTPase"/>
</dbReference>
<protein>
    <recommendedName>
        <fullName evidence="1">NACHT domain-containing protein</fullName>
    </recommendedName>
</protein>
<name>A0A9D4H0G5_DREPO</name>
<dbReference type="Pfam" id="PF05729">
    <property type="entry name" value="NACHT"/>
    <property type="match status" value="1"/>
</dbReference>
<dbReference type="Proteomes" id="UP000828390">
    <property type="component" value="Unassembled WGS sequence"/>
</dbReference>
<organism evidence="2 3">
    <name type="scientific">Dreissena polymorpha</name>
    <name type="common">Zebra mussel</name>
    <name type="synonym">Mytilus polymorpha</name>
    <dbReference type="NCBI Taxonomy" id="45954"/>
    <lineage>
        <taxon>Eukaryota</taxon>
        <taxon>Metazoa</taxon>
        <taxon>Spiralia</taxon>
        <taxon>Lophotrochozoa</taxon>
        <taxon>Mollusca</taxon>
        <taxon>Bivalvia</taxon>
        <taxon>Autobranchia</taxon>
        <taxon>Heteroconchia</taxon>
        <taxon>Euheterodonta</taxon>
        <taxon>Imparidentia</taxon>
        <taxon>Neoheterodontei</taxon>
        <taxon>Myida</taxon>
        <taxon>Dreissenoidea</taxon>
        <taxon>Dreissenidae</taxon>
        <taxon>Dreissena</taxon>
    </lineage>
</organism>
<evidence type="ECO:0000313" key="2">
    <source>
        <dbReference type="EMBL" id="KAH3825148.1"/>
    </source>
</evidence>
<reference evidence="2" key="2">
    <citation type="submission" date="2020-11" db="EMBL/GenBank/DDBJ databases">
        <authorList>
            <person name="McCartney M.A."/>
            <person name="Auch B."/>
            <person name="Kono T."/>
            <person name="Mallez S."/>
            <person name="Becker A."/>
            <person name="Gohl D.M."/>
            <person name="Silverstein K.A.T."/>
            <person name="Koren S."/>
            <person name="Bechman K.B."/>
            <person name="Herman A."/>
            <person name="Abrahante J.E."/>
            <person name="Garbe J."/>
        </authorList>
    </citation>
    <scope>NUCLEOTIDE SEQUENCE</scope>
    <source>
        <strain evidence="2">Duluth1</strain>
        <tissue evidence="2">Whole animal</tissue>
    </source>
</reference>